<dbReference type="InterPro" id="IPR036388">
    <property type="entry name" value="WH-like_DNA-bd_sf"/>
</dbReference>
<dbReference type="Proteomes" id="UP000031572">
    <property type="component" value="Unassembled WGS sequence"/>
</dbReference>
<reference evidence="1 2" key="1">
    <citation type="submission" date="2014-12" db="EMBL/GenBank/DDBJ databases">
        <title>Denitrispirillum autotrophicum gen. nov., sp. nov., Denitrifying, Facultatively Autotrophic Bacteria Isolated from Rice Paddy Soil.</title>
        <authorList>
            <person name="Ishii S."/>
            <person name="Ashida N."/>
            <person name="Ohno H."/>
            <person name="Otsuka S."/>
            <person name="Yokota A."/>
            <person name="Senoo K."/>
        </authorList>
    </citation>
    <scope>NUCLEOTIDE SEQUENCE [LARGE SCALE GENOMIC DNA]</scope>
    <source>
        <strain evidence="1 2">TSA66</strain>
    </source>
</reference>
<evidence type="ECO:0000313" key="1">
    <source>
        <dbReference type="EMBL" id="KIF83222.1"/>
    </source>
</evidence>
<evidence type="ECO:0000313" key="2">
    <source>
        <dbReference type="Proteomes" id="UP000031572"/>
    </source>
</evidence>
<keyword evidence="2" id="KW-1185">Reference proteome</keyword>
<proteinExistence type="predicted"/>
<dbReference type="NCBIfam" id="TIGR02944">
    <property type="entry name" value="suf_reg_Xantho"/>
    <property type="match status" value="1"/>
</dbReference>
<dbReference type="PANTHER" id="PTHR33221">
    <property type="entry name" value="WINGED HELIX-TURN-HELIX TRANSCRIPTIONAL REGULATOR, RRF2 FAMILY"/>
    <property type="match status" value="1"/>
</dbReference>
<dbReference type="InterPro" id="IPR000944">
    <property type="entry name" value="Tscrpt_reg_Rrf2"/>
</dbReference>
<dbReference type="Pfam" id="PF02082">
    <property type="entry name" value="Rrf2"/>
    <property type="match status" value="1"/>
</dbReference>
<dbReference type="NCBIfam" id="TIGR00738">
    <property type="entry name" value="rrf2_super"/>
    <property type="match status" value="1"/>
</dbReference>
<dbReference type="STRING" id="709839.TSA66_24160"/>
<dbReference type="CDD" id="cd00090">
    <property type="entry name" value="HTH_ARSR"/>
    <property type="match status" value="1"/>
</dbReference>
<dbReference type="PANTHER" id="PTHR33221:SF2">
    <property type="entry name" value="TRANSCRIPTIONAL REGULATOR"/>
    <property type="match status" value="1"/>
</dbReference>
<dbReference type="GO" id="GO:0003700">
    <property type="term" value="F:DNA-binding transcription factor activity"/>
    <property type="evidence" value="ECO:0007669"/>
    <property type="project" value="TreeGrafter"/>
</dbReference>
<dbReference type="InterPro" id="IPR011991">
    <property type="entry name" value="ArsR-like_HTH"/>
</dbReference>
<dbReference type="InterPro" id="IPR014290">
    <property type="entry name" value="SUF_FeS_clus_asmbl_reg"/>
</dbReference>
<sequence length="159" mass="16830">MLRLSKMADYGTVVLTAMIGEPERSRSAAEIAAAIHVPVPTVSKILKILGRGGLVASLRGARGGYLLARPAAEITLADIIHAMDGPIGMTECSVTPGLCTQEAACAVRANWQRINRAVLGVLREITLDQMIAPVPQPVDASALTRKRTSATNRTQETTS</sequence>
<dbReference type="EMBL" id="JWJG01000028">
    <property type="protein sequence ID" value="KIF83222.1"/>
    <property type="molecule type" value="Genomic_DNA"/>
</dbReference>
<dbReference type="InterPro" id="IPR036390">
    <property type="entry name" value="WH_DNA-bd_sf"/>
</dbReference>
<dbReference type="Gene3D" id="1.10.10.10">
    <property type="entry name" value="Winged helix-like DNA-binding domain superfamily/Winged helix DNA-binding domain"/>
    <property type="match status" value="1"/>
</dbReference>
<dbReference type="AlphaFoldDB" id="A0A0C1YRD9"/>
<name>A0A0C1YRD9_9BURK</name>
<organism evidence="1 2">
    <name type="scientific">Noviherbaspirillum autotrophicum</name>
    <dbReference type="NCBI Taxonomy" id="709839"/>
    <lineage>
        <taxon>Bacteria</taxon>
        <taxon>Pseudomonadati</taxon>
        <taxon>Pseudomonadota</taxon>
        <taxon>Betaproteobacteria</taxon>
        <taxon>Burkholderiales</taxon>
        <taxon>Oxalobacteraceae</taxon>
        <taxon>Noviherbaspirillum</taxon>
    </lineage>
</organism>
<accession>A0A0C1YRD9</accession>
<dbReference type="RefSeq" id="WP_040041851.1">
    <property type="nucleotide sequence ID" value="NZ_JWJG01000028.1"/>
</dbReference>
<dbReference type="GO" id="GO:0005829">
    <property type="term" value="C:cytosol"/>
    <property type="evidence" value="ECO:0007669"/>
    <property type="project" value="TreeGrafter"/>
</dbReference>
<dbReference type="SUPFAM" id="SSF46785">
    <property type="entry name" value="Winged helix' DNA-binding domain"/>
    <property type="match status" value="1"/>
</dbReference>
<dbReference type="OrthoDB" id="9808360at2"/>
<protein>
    <submittedName>
        <fullName evidence="1">Rrf2 family transcriptional regulator</fullName>
    </submittedName>
</protein>
<dbReference type="PROSITE" id="PS51197">
    <property type="entry name" value="HTH_RRF2_2"/>
    <property type="match status" value="1"/>
</dbReference>
<dbReference type="PROSITE" id="PS01332">
    <property type="entry name" value="HTH_RRF2_1"/>
    <property type="match status" value="1"/>
</dbReference>
<comment type="caution">
    <text evidence="1">The sequence shown here is derived from an EMBL/GenBank/DDBJ whole genome shotgun (WGS) entry which is preliminary data.</text>
</comment>
<dbReference type="InterPro" id="IPR030489">
    <property type="entry name" value="TR_Rrf2-type_CS"/>
</dbReference>
<gene>
    <name evidence="1" type="ORF">TSA66_24160</name>
</gene>